<feature type="region of interest" description="Disordered" evidence="10">
    <location>
        <begin position="888"/>
        <end position="926"/>
    </location>
</feature>
<keyword evidence="9" id="KW-0004">4Fe-4S</keyword>
<evidence type="ECO:0000256" key="7">
    <source>
        <dbReference type="ARBA" id="ARBA00023239"/>
    </source>
</evidence>
<dbReference type="AlphaFoldDB" id="A0AAE3Y237"/>
<evidence type="ECO:0000256" key="9">
    <source>
        <dbReference type="RuleBase" id="RU361275"/>
    </source>
</evidence>
<accession>A0AAE3Y237</accession>
<comment type="catalytic activity">
    <reaction evidence="8 9">
        <text>citrate = D-threo-isocitrate</text>
        <dbReference type="Rhea" id="RHEA:10336"/>
        <dbReference type="ChEBI" id="CHEBI:15562"/>
        <dbReference type="ChEBI" id="CHEBI:16947"/>
        <dbReference type="EC" id="4.2.1.3"/>
    </reaction>
</comment>
<evidence type="ECO:0000259" key="11">
    <source>
        <dbReference type="Pfam" id="PF00330"/>
    </source>
</evidence>
<name>A0AAE3Y237_VARPD</name>
<dbReference type="InterPro" id="IPR036008">
    <property type="entry name" value="Aconitase_4Fe-4S_dom"/>
</dbReference>
<dbReference type="FunFam" id="3.20.19.10:FF:000001">
    <property type="entry name" value="Aconitate hydratase"/>
    <property type="match status" value="1"/>
</dbReference>
<dbReference type="InterPro" id="IPR001030">
    <property type="entry name" value="Acoase/IPM_deHydtase_lsu_aba"/>
</dbReference>
<evidence type="ECO:0000256" key="1">
    <source>
        <dbReference type="ARBA" id="ARBA00001966"/>
    </source>
</evidence>
<dbReference type="Gene3D" id="6.10.190.10">
    <property type="match status" value="1"/>
</dbReference>
<dbReference type="InterPro" id="IPR015928">
    <property type="entry name" value="Aconitase/3IPM_dehydase_swvl"/>
</dbReference>
<comment type="caution">
    <text evidence="13">The sequence shown here is derived from an EMBL/GenBank/DDBJ whole genome shotgun (WGS) entry which is preliminary data.</text>
</comment>
<dbReference type="GO" id="GO:0051539">
    <property type="term" value="F:4 iron, 4 sulfur cluster binding"/>
    <property type="evidence" value="ECO:0007669"/>
    <property type="project" value="UniProtKB-KW"/>
</dbReference>
<evidence type="ECO:0000313" key="14">
    <source>
        <dbReference type="Proteomes" id="UP001184828"/>
    </source>
</evidence>
<evidence type="ECO:0000256" key="4">
    <source>
        <dbReference type="ARBA" id="ARBA00022723"/>
    </source>
</evidence>
<evidence type="ECO:0000313" key="13">
    <source>
        <dbReference type="EMBL" id="MDR6427941.1"/>
    </source>
</evidence>
<dbReference type="RefSeq" id="WP_309928728.1">
    <property type="nucleotide sequence ID" value="NZ_JAVDQZ010000006.1"/>
</dbReference>
<dbReference type="NCBIfam" id="NF006757">
    <property type="entry name" value="PRK09277.1"/>
    <property type="match status" value="1"/>
</dbReference>
<comment type="function">
    <text evidence="9">Catalyzes the isomerization of citrate to isocitrate via cis-aconitate.</text>
</comment>
<evidence type="ECO:0000256" key="6">
    <source>
        <dbReference type="ARBA" id="ARBA00023014"/>
    </source>
</evidence>
<keyword evidence="4" id="KW-0479">Metal-binding</keyword>
<dbReference type="Gene3D" id="3.20.19.10">
    <property type="entry name" value="Aconitase, domain 4"/>
    <property type="match status" value="1"/>
</dbReference>
<dbReference type="Pfam" id="PF00330">
    <property type="entry name" value="Aconitase"/>
    <property type="match status" value="1"/>
</dbReference>
<comment type="cofactor">
    <cofactor evidence="1">
        <name>[4Fe-4S] cluster</name>
        <dbReference type="ChEBI" id="CHEBI:49883"/>
    </cofactor>
</comment>
<gene>
    <name evidence="13" type="ORF">J2738_004096</name>
</gene>
<dbReference type="Proteomes" id="UP001184828">
    <property type="component" value="Unassembled WGS sequence"/>
</dbReference>
<reference evidence="13" key="1">
    <citation type="submission" date="2023-07" db="EMBL/GenBank/DDBJ databases">
        <title>Sorghum-associated microbial communities from plants grown in Nebraska, USA.</title>
        <authorList>
            <person name="Schachtman D."/>
        </authorList>
    </citation>
    <scope>NUCLEOTIDE SEQUENCE</scope>
    <source>
        <strain evidence="13">DS2114</strain>
    </source>
</reference>
<dbReference type="PANTHER" id="PTHR11670">
    <property type="entry name" value="ACONITASE/IRON-RESPONSIVE ELEMENT FAMILY MEMBER"/>
    <property type="match status" value="1"/>
</dbReference>
<keyword evidence="6 9" id="KW-0411">Iron-sulfur</keyword>
<feature type="compositionally biased region" description="Polar residues" evidence="10">
    <location>
        <begin position="917"/>
        <end position="926"/>
    </location>
</feature>
<dbReference type="NCBIfam" id="TIGR01341">
    <property type="entry name" value="aconitase_1"/>
    <property type="match status" value="1"/>
</dbReference>
<dbReference type="Gene3D" id="3.30.499.10">
    <property type="entry name" value="Aconitase, domain 3"/>
    <property type="match status" value="2"/>
</dbReference>
<dbReference type="GO" id="GO:0003994">
    <property type="term" value="F:aconitate hydratase activity"/>
    <property type="evidence" value="ECO:0007669"/>
    <property type="project" value="UniProtKB-EC"/>
</dbReference>
<dbReference type="InterPro" id="IPR000573">
    <property type="entry name" value="AconitaseA/IPMdHydase_ssu_swvl"/>
</dbReference>
<evidence type="ECO:0000256" key="2">
    <source>
        <dbReference type="ARBA" id="ARBA00007185"/>
    </source>
</evidence>
<dbReference type="EMBL" id="JAVDQZ010000006">
    <property type="protein sequence ID" value="MDR6427941.1"/>
    <property type="molecule type" value="Genomic_DNA"/>
</dbReference>
<organism evidence="13 14">
    <name type="scientific">Variovorax paradoxus</name>
    <dbReference type="NCBI Taxonomy" id="34073"/>
    <lineage>
        <taxon>Bacteria</taxon>
        <taxon>Pseudomonadati</taxon>
        <taxon>Pseudomonadota</taxon>
        <taxon>Betaproteobacteria</taxon>
        <taxon>Burkholderiales</taxon>
        <taxon>Comamonadaceae</taxon>
        <taxon>Variovorax</taxon>
    </lineage>
</organism>
<dbReference type="NCBIfam" id="NF009520">
    <property type="entry name" value="PRK12881.1"/>
    <property type="match status" value="1"/>
</dbReference>
<dbReference type="SUPFAM" id="SSF53732">
    <property type="entry name" value="Aconitase iron-sulfur domain"/>
    <property type="match status" value="1"/>
</dbReference>
<dbReference type="SUPFAM" id="SSF52016">
    <property type="entry name" value="LeuD/IlvD-like"/>
    <property type="match status" value="1"/>
</dbReference>
<dbReference type="EC" id="4.2.1.3" evidence="3 9"/>
<feature type="domain" description="Aconitase A/isopropylmalate dehydratase small subunit swivel" evidence="12">
    <location>
        <begin position="681"/>
        <end position="807"/>
    </location>
</feature>
<dbReference type="GO" id="GO:0046872">
    <property type="term" value="F:metal ion binding"/>
    <property type="evidence" value="ECO:0007669"/>
    <property type="project" value="UniProtKB-KW"/>
</dbReference>
<dbReference type="Pfam" id="PF00694">
    <property type="entry name" value="Aconitase_C"/>
    <property type="match status" value="1"/>
</dbReference>
<protein>
    <recommendedName>
        <fullName evidence="3 9">Aconitate hydratase</fullName>
        <shortName evidence="9">Aconitase</shortName>
        <ecNumber evidence="3 9">4.2.1.3</ecNumber>
    </recommendedName>
</protein>
<evidence type="ECO:0000256" key="10">
    <source>
        <dbReference type="SAM" id="MobiDB-lite"/>
    </source>
</evidence>
<dbReference type="InterPro" id="IPR006249">
    <property type="entry name" value="Aconitase/IRP2"/>
</dbReference>
<feature type="domain" description="Aconitase/3-isopropylmalate dehydratase large subunit alpha/beta/alpha" evidence="11">
    <location>
        <begin position="68"/>
        <end position="551"/>
    </location>
</feature>
<comment type="similarity">
    <text evidence="2 9">Belongs to the aconitase/IPM isomerase family.</text>
</comment>
<evidence type="ECO:0000256" key="3">
    <source>
        <dbReference type="ARBA" id="ARBA00012926"/>
    </source>
</evidence>
<proteinExistence type="inferred from homology"/>
<evidence type="ECO:0000256" key="8">
    <source>
        <dbReference type="ARBA" id="ARBA00023501"/>
    </source>
</evidence>
<evidence type="ECO:0000259" key="12">
    <source>
        <dbReference type="Pfam" id="PF00694"/>
    </source>
</evidence>
<dbReference type="InterPro" id="IPR015931">
    <property type="entry name" value="Acnase/IPM_dHydase_lsu_aba_1/3"/>
</dbReference>
<dbReference type="PRINTS" id="PR00415">
    <property type="entry name" value="ACONITASE"/>
</dbReference>
<keyword evidence="5 9" id="KW-0408">Iron</keyword>
<keyword evidence="7 9" id="KW-0456">Lyase</keyword>
<sequence length="926" mass="99735">MNATPQIKQLPVANRAVRYVSIADVAGVDQLPFSFRILLENLLRQAATRGVDTQAEIDALLGRKIGAGLSFYPTRVYGQDILGQVMLVDMAGMRDAVAEAGGDASQVGPRVPVDVIIDHSLQVDSWASPIARKVNLEREYQRNAERFAFLRWCSSSFEGVRIVPPGKGIMHQIHLEYIGKVVWTEKDGQGELAIPDTCVGTDSHTPMINGLGVLGWGVGGIEAEAVMVGKPVALALPEVVGIEVKGKLREGVLPTDLVLAITQRMRALGVVGKFVEFFGNGLEALSLGDRGMIANMAPEYGATAVYFPIDERTMDYLRVTGREDAQVELVEAYAKAQKLWRSAETPAPVFDAVVTIDLDEIRPCLAGPRNPEDHLPLETVPSAFVKHYQEIAGRPLDPEHVAPVKGEQFSLHDGDVLIAAITSCTNTANPVNMMAAGLVAKKAVALGLKAKPWVKTSLVPGSHVTAAVLEKAGLQQSLDALGFHVAGFGCTTCNGGSGPLPEHLVEAIEAEKLVGTAVLSGNRNFEGRIHPNVRAAYLGSPALVVVYALTGTLSVDVTKEPIGTGSNGQPVYLRNIWPTSAEIAAAVDGAYEPEIFRQKYSDLFEGGEPWDALAGERSERFPWNDASTYILQPPYFEGLSREAAPVQDITGMRPLVILGDSVTTDHISPSGAISLGTPAADFLLSRGVERRDFNNYTTRRGNHDVAVRATFANIRLRNRIVPGVEGGETKLMPEGKQMRIFEAAKEYLRREVPLAVVAGRNYGCGSSRDWAAKGVALLGVKAVIAESFERIHRTNLVGMGVLPLQFEPGTTAESLNLDGSETIDVPALAQHLEVSGRIEAIVRRINGTTTTVPLIIRLDTEEDVDYWRHGGILPLVWRDYVSGKSEEHVSHSAKRLQPEIGGPQHELPDAMPGSDVPSASQGATLG</sequence>
<evidence type="ECO:0000256" key="5">
    <source>
        <dbReference type="ARBA" id="ARBA00023004"/>
    </source>
</evidence>